<dbReference type="EMBL" id="JAEAGR010000001">
    <property type="protein sequence ID" value="MBH1939413.1"/>
    <property type="molecule type" value="Genomic_DNA"/>
</dbReference>
<sequence length="666" mass="75831">MKVLLITMAWPKYGEYNLYSDLMQEFYRNGHDVTVVTVNEKAIQQKSSLRLEEGLRVLRVRTGNIQKTNKYKKVIASFFAGPRLLCAIHKYLKHAEFNLILFSTPPITLTPFVVLMKKHYRASLYLLLKDIWPQDTVDLGGMRYGGLVWGVFRYLEKLTYRHADYIGCMSPAGVNYIKKHNRYLKNKVIEVCPNSIRERKIISVDREAVRKKYGLPMDKPVFIYGGNLGKAQGISFLADILREYLEESKVFILIVGSGTEYEYLHRKITQIKPVNAKLIPSLSVREYEELVRACDIGLIFLYKNSTVPNFPSRLLTYLNASLPVIACVDPATDLGMIIESAGCGILVNSGNMNDFRMAVEQILKDEDVRKSMGINSYRLLREHYTVDISYQIIISHYENKGKKGDKELERTNKYFKNKEKILPLKRKLKSFILTNLYIAVHFICYGDLPTSYYVKKGMKVGKNFYRQTGTKFDPSHCYLIEIGDNVTVANNVQILAHDQSQRVHMGYGKVGKVIIGDNSFIGARVTILPNVVIGDNVIIGAGSVVTKDIPSDSVAVGVPAKVIGSTKEYIERCKKELLVKPVFDTSFVGTKLSCNKKKKIKNACKDSFAYIELGKVYDYKKRKSPKVTKRKKNKYTKISEHCLNTVDKALLRDPIDDTLTGKDNRD</sequence>
<dbReference type="GO" id="GO:0008374">
    <property type="term" value="F:O-acyltransferase activity"/>
    <property type="evidence" value="ECO:0007669"/>
    <property type="project" value="TreeGrafter"/>
</dbReference>
<evidence type="ECO:0000256" key="1">
    <source>
        <dbReference type="ARBA" id="ARBA00007274"/>
    </source>
</evidence>
<reference evidence="5" key="1">
    <citation type="submission" date="2020-12" db="EMBL/GenBank/DDBJ databases">
        <title>M. sibirica DSM 26468T genome.</title>
        <authorList>
            <person name="Thieme N."/>
            <person name="Rettenmaier R."/>
            <person name="Zverlov V."/>
            <person name="Liebl W."/>
        </authorList>
    </citation>
    <scope>NUCLEOTIDE SEQUENCE</scope>
    <source>
        <strain evidence="5">DSM 26468</strain>
    </source>
</reference>
<keyword evidence="3" id="KW-0677">Repeat</keyword>
<dbReference type="GO" id="GO:0016757">
    <property type="term" value="F:glycosyltransferase activity"/>
    <property type="evidence" value="ECO:0007669"/>
    <property type="project" value="InterPro"/>
</dbReference>
<evidence type="ECO:0000256" key="2">
    <source>
        <dbReference type="ARBA" id="ARBA00022679"/>
    </source>
</evidence>
<evidence type="ECO:0000313" key="6">
    <source>
        <dbReference type="Proteomes" id="UP000623269"/>
    </source>
</evidence>
<dbReference type="PANTHER" id="PTHR23416:SF23">
    <property type="entry name" value="ACETYLTRANSFERASE C18B11.09C-RELATED"/>
    <property type="match status" value="1"/>
</dbReference>
<dbReference type="CDD" id="cd03794">
    <property type="entry name" value="GT4_WbuB-like"/>
    <property type="match status" value="1"/>
</dbReference>
<evidence type="ECO:0000256" key="3">
    <source>
        <dbReference type="ARBA" id="ARBA00022737"/>
    </source>
</evidence>
<keyword evidence="2" id="KW-0808">Transferase</keyword>
<evidence type="ECO:0000259" key="4">
    <source>
        <dbReference type="Pfam" id="PF00534"/>
    </source>
</evidence>
<dbReference type="InterPro" id="IPR018357">
    <property type="entry name" value="Hexapep_transf_CS"/>
</dbReference>
<dbReference type="InterPro" id="IPR051159">
    <property type="entry name" value="Hexapeptide_acetyltransf"/>
</dbReference>
<dbReference type="Pfam" id="PF00534">
    <property type="entry name" value="Glycos_transf_1"/>
    <property type="match status" value="1"/>
</dbReference>
<dbReference type="PANTHER" id="PTHR23416">
    <property type="entry name" value="SIALIC ACID SYNTHASE-RELATED"/>
    <property type="match status" value="1"/>
</dbReference>
<dbReference type="PROSITE" id="PS00101">
    <property type="entry name" value="HEXAPEP_TRANSFERASES"/>
    <property type="match status" value="1"/>
</dbReference>
<dbReference type="InterPro" id="IPR001451">
    <property type="entry name" value="Hexapep"/>
</dbReference>
<dbReference type="Proteomes" id="UP000623269">
    <property type="component" value="Unassembled WGS sequence"/>
</dbReference>
<gene>
    <name evidence="5" type="ORF">I5677_00735</name>
</gene>
<dbReference type="SUPFAM" id="SSF51161">
    <property type="entry name" value="Trimeric LpxA-like enzymes"/>
    <property type="match status" value="1"/>
</dbReference>
<dbReference type="RefSeq" id="WP_197659641.1">
    <property type="nucleotide sequence ID" value="NZ_JAEAGR010000001.1"/>
</dbReference>
<comment type="similarity">
    <text evidence="1">Belongs to the transferase hexapeptide repeat family.</text>
</comment>
<dbReference type="Gene3D" id="3.40.50.2000">
    <property type="entry name" value="Glycogen Phosphorylase B"/>
    <property type="match status" value="2"/>
</dbReference>
<accession>A0A8J7L1W9</accession>
<evidence type="ECO:0000313" key="5">
    <source>
        <dbReference type="EMBL" id="MBH1939413.1"/>
    </source>
</evidence>
<name>A0A8J7L1W9_9FIRM</name>
<comment type="caution">
    <text evidence="5">The sequence shown here is derived from an EMBL/GenBank/DDBJ whole genome shotgun (WGS) entry which is preliminary data.</text>
</comment>
<feature type="domain" description="Glycosyl transferase family 1" evidence="4">
    <location>
        <begin position="205"/>
        <end position="377"/>
    </location>
</feature>
<dbReference type="AlphaFoldDB" id="A0A8J7L1W9"/>
<dbReference type="InterPro" id="IPR011004">
    <property type="entry name" value="Trimer_LpxA-like_sf"/>
</dbReference>
<dbReference type="Pfam" id="PF00132">
    <property type="entry name" value="Hexapep"/>
    <property type="match status" value="1"/>
</dbReference>
<keyword evidence="6" id="KW-1185">Reference proteome</keyword>
<dbReference type="Gene3D" id="2.160.10.10">
    <property type="entry name" value="Hexapeptide repeat proteins"/>
    <property type="match status" value="1"/>
</dbReference>
<organism evidence="5 6">
    <name type="scientific">Mobilitalea sibirica</name>
    <dbReference type="NCBI Taxonomy" id="1462919"/>
    <lineage>
        <taxon>Bacteria</taxon>
        <taxon>Bacillati</taxon>
        <taxon>Bacillota</taxon>
        <taxon>Clostridia</taxon>
        <taxon>Lachnospirales</taxon>
        <taxon>Lachnospiraceae</taxon>
        <taxon>Mobilitalea</taxon>
    </lineage>
</organism>
<dbReference type="CDD" id="cd04647">
    <property type="entry name" value="LbH_MAT_like"/>
    <property type="match status" value="1"/>
</dbReference>
<protein>
    <submittedName>
        <fullName evidence="5">Glycosyltransferase</fullName>
    </submittedName>
</protein>
<dbReference type="InterPro" id="IPR001296">
    <property type="entry name" value="Glyco_trans_1"/>
</dbReference>
<dbReference type="SUPFAM" id="SSF53756">
    <property type="entry name" value="UDP-Glycosyltransferase/glycogen phosphorylase"/>
    <property type="match status" value="1"/>
</dbReference>
<proteinExistence type="inferred from homology"/>